<dbReference type="KEGG" id="cchl:FPL14_04175"/>
<protein>
    <submittedName>
        <fullName evidence="1">Methyltransferase</fullName>
    </submittedName>
</protein>
<keyword evidence="1" id="KW-0808">Transferase</keyword>
<dbReference type="GO" id="GO:0032259">
    <property type="term" value="P:methylation"/>
    <property type="evidence" value="ECO:0007669"/>
    <property type="project" value="UniProtKB-KW"/>
</dbReference>
<sequence>MDKIIVEIFLPSINQKYDVFIPITLRLHEIEALLIGAFVELSDGYFVASRNAIICDMQSGTLLDINKSAMELGLFNGSRLMLI</sequence>
<accession>A0A7G5BU55</accession>
<dbReference type="AlphaFoldDB" id="A0A7G5BU55"/>
<keyword evidence="1" id="KW-0489">Methyltransferase</keyword>
<dbReference type="GO" id="GO:0008168">
    <property type="term" value="F:methyltransferase activity"/>
    <property type="evidence" value="ECO:0007669"/>
    <property type="project" value="UniProtKB-KW"/>
</dbReference>
<name>A0A7G5BU55_9BACL</name>
<dbReference type="EMBL" id="CP041969">
    <property type="protein sequence ID" value="QMV40489.1"/>
    <property type="molecule type" value="Genomic_DNA"/>
</dbReference>
<dbReference type="Proteomes" id="UP000515679">
    <property type="component" value="Chromosome"/>
</dbReference>
<evidence type="ECO:0000313" key="1">
    <source>
        <dbReference type="EMBL" id="QMV40489.1"/>
    </source>
</evidence>
<evidence type="ECO:0000313" key="2">
    <source>
        <dbReference type="Proteomes" id="UP000515679"/>
    </source>
</evidence>
<gene>
    <name evidence="1" type="ORF">FPL14_04175</name>
</gene>
<organism evidence="1 2">
    <name type="scientific">Cohnella cholangitidis</name>
    <dbReference type="NCBI Taxonomy" id="2598458"/>
    <lineage>
        <taxon>Bacteria</taxon>
        <taxon>Bacillati</taxon>
        <taxon>Bacillota</taxon>
        <taxon>Bacilli</taxon>
        <taxon>Bacillales</taxon>
        <taxon>Paenibacillaceae</taxon>
        <taxon>Cohnella</taxon>
    </lineage>
</organism>
<dbReference type="RefSeq" id="WP_182301838.1">
    <property type="nucleotide sequence ID" value="NZ_CP041969.1"/>
</dbReference>
<proteinExistence type="predicted"/>
<keyword evidence="2" id="KW-1185">Reference proteome</keyword>
<reference evidence="1 2" key="1">
    <citation type="submission" date="2019-07" db="EMBL/GenBank/DDBJ databases">
        <authorList>
            <person name="Kim J.K."/>
            <person name="Cheong H.-M."/>
            <person name="Choi Y."/>
            <person name="Hwang K.J."/>
            <person name="Lee S."/>
            <person name="Choi C."/>
        </authorList>
    </citation>
    <scope>NUCLEOTIDE SEQUENCE [LARGE SCALE GENOMIC DNA]</scope>
    <source>
        <strain evidence="1 2">KS 22</strain>
    </source>
</reference>